<dbReference type="GO" id="GO:0000139">
    <property type="term" value="C:Golgi membrane"/>
    <property type="evidence" value="ECO:0007669"/>
    <property type="project" value="UniProtKB-SubCell"/>
</dbReference>
<evidence type="ECO:0000256" key="10">
    <source>
        <dbReference type="RuleBase" id="RU363063"/>
    </source>
</evidence>
<evidence type="ECO:0000313" key="12">
    <source>
        <dbReference type="Proteomes" id="UP001177023"/>
    </source>
</evidence>
<keyword evidence="4" id="KW-0808">Transferase</keyword>
<name>A0AA36D516_9BILA</name>
<dbReference type="GO" id="GO:0016758">
    <property type="term" value="F:hexosyltransferase activity"/>
    <property type="evidence" value="ECO:0007669"/>
    <property type="project" value="InterPro"/>
</dbReference>
<keyword evidence="7 10" id="KW-1133">Transmembrane helix</keyword>
<dbReference type="InterPro" id="IPR002659">
    <property type="entry name" value="Glyco_trans_31"/>
</dbReference>
<evidence type="ECO:0000256" key="7">
    <source>
        <dbReference type="ARBA" id="ARBA00022989"/>
    </source>
</evidence>
<feature type="transmembrane region" description="Helical" evidence="10">
    <location>
        <begin position="42"/>
        <end position="63"/>
    </location>
</feature>
<dbReference type="GO" id="GO:0006493">
    <property type="term" value="P:protein O-linked glycosylation"/>
    <property type="evidence" value="ECO:0007669"/>
    <property type="project" value="TreeGrafter"/>
</dbReference>
<comment type="similarity">
    <text evidence="2 10">Belongs to the glycosyltransferase 31 family.</text>
</comment>
<reference evidence="11" key="1">
    <citation type="submission" date="2023-06" db="EMBL/GenBank/DDBJ databases">
        <authorList>
            <person name="Delattre M."/>
        </authorList>
    </citation>
    <scope>NUCLEOTIDE SEQUENCE</scope>
    <source>
        <strain evidence="11">AF72</strain>
    </source>
</reference>
<dbReference type="PANTHER" id="PTHR11214:SF319">
    <property type="entry name" value="HEXOSYLTRANSFERASE"/>
    <property type="match status" value="1"/>
</dbReference>
<keyword evidence="8 10" id="KW-0333">Golgi apparatus</keyword>
<evidence type="ECO:0000256" key="9">
    <source>
        <dbReference type="ARBA" id="ARBA00023136"/>
    </source>
</evidence>
<keyword evidence="3 10" id="KW-0328">Glycosyltransferase</keyword>
<dbReference type="AlphaFoldDB" id="A0AA36D516"/>
<comment type="caution">
    <text evidence="11">The sequence shown here is derived from an EMBL/GenBank/DDBJ whole genome shotgun (WGS) entry which is preliminary data.</text>
</comment>
<evidence type="ECO:0000256" key="1">
    <source>
        <dbReference type="ARBA" id="ARBA00004323"/>
    </source>
</evidence>
<dbReference type="EC" id="2.4.1.-" evidence="10"/>
<comment type="subcellular location">
    <subcellularLocation>
        <location evidence="1 10">Golgi apparatus membrane</location>
        <topology evidence="1 10">Single-pass type II membrane protein</topology>
    </subcellularLocation>
</comment>
<dbReference type="PANTHER" id="PTHR11214">
    <property type="entry name" value="BETA-1,3-N-ACETYLGLUCOSAMINYLTRANSFERASE"/>
    <property type="match status" value="1"/>
</dbReference>
<evidence type="ECO:0000256" key="4">
    <source>
        <dbReference type="ARBA" id="ARBA00022679"/>
    </source>
</evidence>
<gene>
    <name evidence="11" type="ORF">MSPICULIGERA_LOCUS18160</name>
</gene>
<dbReference type="Gene3D" id="3.90.550.50">
    <property type="match status" value="1"/>
</dbReference>
<keyword evidence="6 10" id="KW-0735">Signal-anchor</keyword>
<feature type="non-terminal residue" evidence="11">
    <location>
        <position position="356"/>
    </location>
</feature>
<protein>
    <recommendedName>
        <fullName evidence="10">Hexosyltransferase</fullName>
        <ecNumber evidence="10">2.4.1.-</ecNumber>
    </recommendedName>
</protein>
<dbReference type="EMBL" id="CATQJA010002657">
    <property type="protein sequence ID" value="CAJ0579957.1"/>
    <property type="molecule type" value="Genomic_DNA"/>
</dbReference>
<dbReference type="Proteomes" id="UP001177023">
    <property type="component" value="Unassembled WGS sequence"/>
</dbReference>
<keyword evidence="9 10" id="KW-0472">Membrane</keyword>
<organism evidence="11 12">
    <name type="scientific">Mesorhabditis spiculigera</name>
    <dbReference type="NCBI Taxonomy" id="96644"/>
    <lineage>
        <taxon>Eukaryota</taxon>
        <taxon>Metazoa</taxon>
        <taxon>Ecdysozoa</taxon>
        <taxon>Nematoda</taxon>
        <taxon>Chromadorea</taxon>
        <taxon>Rhabditida</taxon>
        <taxon>Rhabditina</taxon>
        <taxon>Rhabditomorpha</taxon>
        <taxon>Rhabditoidea</taxon>
        <taxon>Rhabditidae</taxon>
        <taxon>Mesorhabditinae</taxon>
        <taxon>Mesorhabditis</taxon>
    </lineage>
</organism>
<evidence type="ECO:0000256" key="8">
    <source>
        <dbReference type="ARBA" id="ARBA00023034"/>
    </source>
</evidence>
<keyword evidence="5 10" id="KW-0812">Transmembrane</keyword>
<sequence length="356" mass="40235">MSSDLNTTSHHYLHVAETEASPSPCGPYFQSSRPQVIFCRPVVPWPFIFIFLLSSLPLLRFVLSLTANYELPFTQPDDGRRVSSEIRYPMQPRGAVCQMSHRMLVTVVSRPAEFQLRRKIRESWADARHYDAKMTRVLFLVGTEESAAAEALLLEENRRFNDMVLCDVGESYYNLSIKTFALLRYQQLRCPSVDCLVKADSDNVLNIRNLERLCLDTGGEVIIGECEVSRRVIRSGSKWAVPFDVYPLPRYPQYCSTGTYFLSGRDTARKITQVAASSIFFQSANMRKLPEDVLFSGIFAELADVKRKSVEGLSFFGRPSYACVNGTYSALALHMSKAKDPAHYFTVLNLLEGVAC</sequence>
<evidence type="ECO:0000256" key="5">
    <source>
        <dbReference type="ARBA" id="ARBA00022692"/>
    </source>
</evidence>
<dbReference type="Pfam" id="PF01762">
    <property type="entry name" value="Galactosyl_T"/>
    <property type="match status" value="1"/>
</dbReference>
<evidence type="ECO:0000256" key="6">
    <source>
        <dbReference type="ARBA" id="ARBA00022968"/>
    </source>
</evidence>
<proteinExistence type="inferred from homology"/>
<evidence type="ECO:0000256" key="2">
    <source>
        <dbReference type="ARBA" id="ARBA00008661"/>
    </source>
</evidence>
<keyword evidence="12" id="KW-1185">Reference proteome</keyword>
<accession>A0AA36D516</accession>
<evidence type="ECO:0000256" key="3">
    <source>
        <dbReference type="ARBA" id="ARBA00022676"/>
    </source>
</evidence>
<evidence type="ECO:0000313" key="11">
    <source>
        <dbReference type="EMBL" id="CAJ0579957.1"/>
    </source>
</evidence>